<reference evidence="2 3" key="1">
    <citation type="submission" date="2024-11" db="EMBL/GenBank/DDBJ databases">
        <title>A near-complete genome assembly of Cinchona calisaya.</title>
        <authorList>
            <person name="Lian D.C."/>
            <person name="Zhao X.W."/>
            <person name="Wei L."/>
        </authorList>
    </citation>
    <scope>NUCLEOTIDE SEQUENCE [LARGE SCALE GENOMIC DNA]</scope>
    <source>
        <tissue evidence="2">Nenye</tissue>
    </source>
</reference>
<feature type="region of interest" description="Disordered" evidence="1">
    <location>
        <begin position="177"/>
        <end position="197"/>
    </location>
</feature>
<dbReference type="PANTHER" id="PTHR33978:SF4">
    <property type="entry name" value="SERINE_THREONINE-KINASE"/>
    <property type="match status" value="1"/>
</dbReference>
<dbReference type="AlphaFoldDB" id="A0ABD2XUB5"/>
<feature type="region of interest" description="Disordered" evidence="1">
    <location>
        <begin position="141"/>
        <end position="164"/>
    </location>
</feature>
<dbReference type="Proteomes" id="UP001630127">
    <property type="component" value="Unassembled WGS sequence"/>
</dbReference>
<proteinExistence type="predicted"/>
<comment type="caution">
    <text evidence="2">The sequence shown here is derived from an EMBL/GenBank/DDBJ whole genome shotgun (WGS) entry which is preliminary data.</text>
</comment>
<dbReference type="EMBL" id="JBJUIK010000017">
    <property type="protein sequence ID" value="KAL3498972.1"/>
    <property type="molecule type" value="Genomic_DNA"/>
</dbReference>
<organism evidence="2 3">
    <name type="scientific">Cinchona calisaya</name>
    <dbReference type="NCBI Taxonomy" id="153742"/>
    <lineage>
        <taxon>Eukaryota</taxon>
        <taxon>Viridiplantae</taxon>
        <taxon>Streptophyta</taxon>
        <taxon>Embryophyta</taxon>
        <taxon>Tracheophyta</taxon>
        <taxon>Spermatophyta</taxon>
        <taxon>Magnoliopsida</taxon>
        <taxon>eudicotyledons</taxon>
        <taxon>Gunneridae</taxon>
        <taxon>Pentapetalae</taxon>
        <taxon>asterids</taxon>
        <taxon>lamiids</taxon>
        <taxon>Gentianales</taxon>
        <taxon>Rubiaceae</taxon>
        <taxon>Cinchonoideae</taxon>
        <taxon>Cinchoneae</taxon>
        <taxon>Cinchona</taxon>
    </lineage>
</organism>
<feature type="compositionally biased region" description="Low complexity" evidence="1">
    <location>
        <begin position="149"/>
        <end position="160"/>
    </location>
</feature>
<evidence type="ECO:0000313" key="3">
    <source>
        <dbReference type="Proteomes" id="UP001630127"/>
    </source>
</evidence>
<sequence>MEKLVEYKENQIKIAKTESELAANANPRIQVEQKDNKMKITKKESGLVTSANPFIRVDKEMKITKKESGLAANAKVQVKVEQKENETKFEKKESELVANTNPPIWDCGSSLYDSFELKSFERQLDSAIHSRTLSMPHLSDRRVLGQNHPPSSQSPQQMSKKSSRIARSFHKLIRSVFKPKGQNGNNNNNSSPFFPAKDQSRQDGFYVVYEKSGVLSTIPEVPELDGLSPEIKSLVRRTASDRFNFTSIGISCA</sequence>
<gene>
    <name evidence="2" type="ORF">ACH5RR_041704</name>
</gene>
<name>A0ABD2XUB5_9GENT</name>
<keyword evidence="3" id="KW-1185">Reference proteome</keyword>
<evidence type="ECO:0000256" key="1">
    <source>
        <dbReference type="SAM" id="MobiDB-lite"/>
    </source>
</evidence>
<protein>
    <submittedName>
        <fullName evidence="2">Uncharacterized protein</fullName>
    </submittedName>
</protein>
<evidence type="ECO:0000313" key="2">
    <source>
        <dbReference type="EMBL" id="KAL3498972.1"/>
    </source>
</evidence>
<dbReference type="PANTHER" id="PTHR33978">
    <property type="entry name" value="SERINE/THREONINE-KINASE"/>
    <property type="match status" value="1"/>
</dbReference>
<accession>A0ABD2XUB5</accession>